<evidence type="ECO:0000313" key="2">
    <source>
        <dbReference type="Proteomes" id="UP000828390"/>
    </source>
</evidence>
<keyword evidence="2" id="KW-1185">Reference proteome</keyword>
<organism evidence="1 2">
    <name type="scientific">Dreissena polymorpha</name>
    <name type="common">Zebra mussel</name>
    <name type="synonym">Mytilus polymorpha</name>
    <dbReference type="NCBI Taxonomy" id="45954"/>
    <lineage>
        <taxon>Eukaryota</taxon>
        <taxon>Metazoa</taxon>
        <taxon>Spiralia</taxon>
        <taxon>Lophotrochozoa</taxon>
        <taxon>Mollusca</taxon>
        <taxon>Bivalvia</taxon>
        <taxon>Autobranchia</taxon>
        <taxon>Heteroconchia</taxon>
        <taxon>Euheterodonta</taxon>
        <taxon>Imparidentia</taxon>
        <taxon>Neoheterodontei</taxon>
        <taxon>Myida</taxon>
        <taxon>Dreissenoidea</taxon>
        <taxon>Dreissenidae</taxon>
        <taxon>Dreissena</taxon>
    </lineage>
</organism>
<name>A0A9D4RWC9_DREPO</name>
<gene>
    <name evidence="1" type="ORF">DPMN_005218</name>
</gene>
<protein>
    <submittedName>
        <fullName evidence="1">Uncharacterized protein</fullName>
    </submittedName>
</protein>
<sequence length="252" mass="29002">MSAQIGPDIHEISGQKGDAYNQCCTCDSHTARSGQEKEPFIEYPSVSGKVAGMSFQAICVIGTTIHDSTFGRMEAAHSPRMMIRAHTPRTLEVMKRAHIHLSDDMGFPLQMMIRACSPRSDDKGSLPSKAHSPRTLEVMIRAHSPRMMIRAHYHRMMIRAHSPRTLEVMIRAHSPRMMIRAHSPRTLEVMIRAHSPRMMIRAHYHRMMIRAHTPRMMIRAHYHRMMIRAHYHRMMIRAHSPRSDDKGSLSSK</sequence>
<reference evidence="1" key="1">
    <citation type="journal article" date="2019" name="bioRxiv">
        <title>The Genome of the Zebra Mussel, Dreissena polymorpha: A Resource for Invasive Species Research.</title>
        <authorList>
            <person name="McCartney M.A."/>
            <person name="Auch B."/>
            <person name="Kono T."/>
            <person name="Mallez S."/>
            <person name="Zhang Y."/>
            <person name="Obille A."/>
            <person name="Becker A."/>
            <person name="Abrahante J.E."/>
            <person name="Garbe J."/>
            <person name="Badalamenti J.P."/>
            <person name="Herman A."/>
            <person name="Mangelson H."/>
            <person name="Liachko I."/>
            <person name="Sullivan S."/>
            <person name="Sone E.D."/>
            <person name="Koren S."/>
            <person name="Silverstein K.A.T."/>
            <person name="Beckman K.B."/>
            <person name="Gohl D.M."/>
        </authorList>
    </citation>
    <scope>NUCLEOTIDE SEQUENCE</scope>
    <source>
        <strain evidence="1">Duluth1</strain>
        <tissue evidence="1">Whole animal</tissue>
    </source>
</reference>
<reference evidence="1" key="2">
    <citation type="submission" date="2020-11" db="EMBL/GenBank/DDBJ databases">
        <authorList>
            <person name="McCartney M.A."/>
            <person name="Auch B."/>
            <person name="Kono T."/>
            <person name="Mallez S."/>
            <person name="Becker A."/>
            <person name="Gohl D.M."/>
            <person name="Silverstein K.A.T."/>
            <person name="Koren S."/>
            <person name="Bechman K.B."/>
            <person name="Herman A."/>
            <person name="Abrahante J.E."/>
            <person name="Garbe J."/>
        </authorList>
    </citation>
    <scope>NUCLEOTIDE SEQUENCE</scope>
    <source>
        <strain evidence="1">Duluth1</strain>
        <tissue evidence="1">Whole animal</tissue>
    </source>
</reference>
<proteinExistence type="predicted"/>
<evidence type="ECO:0000313" key="1">
    <source>
        <dbReference type="EMBL" id="KAH3881293.1"/>
    </source>
</evidence>
<accession>A0A9D4RWC9</accession>
<dbReference type="EMBL" id="JAIWYP010000001">
    <property type="protein sequence ID" value="KAH3881293.1"/>
    <property type="molecule type" value="Genomic_DNA"/>
</dbReference>
<comment type="caution">
    <text evidence="1">The sequence shown here is derived from an EMBL/GenBank/DDBJ whole genome shotgun (WGS) entry which is preliminary data.</text>
</comment>
<dbReference type="AlphaFoldDB" id="A0A9D4RWC9"/>
<dbReference type="Proteomes" id="UP000828390">
    <property type="component" value="Unassembled WGS sequence"/>
</dbReference>